<dbReference type="STRING" id="34508.A0A4U8UTZ5"/>
<evidence type="ECO:0000313" key="2">
    <source>
        <dbReference type="EMBL" id="TMS35228.1"/>
    </source>
</evidence>
<accession>A0A4U8UTZ5</accession>
<dbReference type="OrthoDB" id="5570127at2759"/>
<evidence type="ECO:0008006" key="4">
    <source>
        <dbReference type="Google" id="ProtNLM"/>
    </source>
</evidence>
<comment type="caution">
    <text evidence="2">The sequence shown here is derived from an EMBL/GenBank/DDBJ whole genome shotgun (WGS) entry which is preliminary data.</text>
</comment>
<gene>
    <name evidence="2" type="ORF">L596_002676</name>
</gene>
<protein>
    <recommendedName>
        <fullName evidence="4">Exportin-1 C-terminal domain-containing protein</fullName>
    </recommendedName>
</protein>
<dbReference type="InterPro" id="IPR016024">
    <property type="entry name" value="ARM-type_fold"/>
</dbReference>
<dbReference type="Pfam" id="PF20175">
    <property type="entry name" value="Tra1_central"/>
    <property type="match status" value="1"/>
</dbReference>
<evidence type="ECO:0000313" key="3">
    <source>
        <dbReference type="Proteomes" id="UP000298663"/>
    </source>
</evidence>
<dbReference type="InterPro" id="IPR046807">
    <property type="entry name" value="Tra1_central"/>
</dbReference>
<dbReference type="SUPFAM" id="SSF48371">
    <property type="entry name" value="ARM repeat"/>
    <property type="match status" value="1"/>
</dbReference>
<feature type="compositionally biased region" description="Low complexity" evidence="1">
    <location>
        <begin position="1"/>
        <end position="13"/>
    </location>
</feature>
<reference evidence="2 3" key="1">
    <citation type="journal article" date="2015" name="Genome Biol.">
        <title>Comparative genomics of Steinernema reveals deeply conserved gene regulatory networks.</title>
        <authorList>
            <person name="Dillman A.R."/>
            <person name="Macchietto M."/>
            <person name="Porter C.F."/>
            <person name="Rogers A."/>
            <person name="Williams B."/>
            <person name="Antoshechkin I."/>
            <person name="Lee M.M."/>
            <person name="Goodwin Z."/>
            <person name="Lu X."/>
            <person name="Lewis E.E."/>
            <person name="Goodrich-Blair H."/>
            <person name="Stock S.P."/>
            <person name="Adams B.J."/>
            <person name="Sternberg P.W."/>
            <person name="Mortazavi A."/>
        </authorList>
    </citation>
    <scope>NUCLEOTIDE SEQUENCE [LARGE SCALE GENOMIC DNA]</scope>
    <source>
        <strain evidence="2 3">ALL</strain>
    </source>
</reference>
<feature type="compositionally biased region" description="Low complexity" evidence="1">
    <location>
        <begin position="506"/>
        <end position="525"/>
    </location>
</feature>
<proteinExistence type="predicted"/>
<evidence type="ECO:0000256" key="1">
    <source>
        <dbReference type="SAM" id="MobiDB-lite"/>
    </source>
</evidence>
<keyword evidence="3" id="KW-1185">Reference proteome</keyword>
<feature type="region of interest" description="Disordered" evidence="1">
    <location>
        <begin position="499"/>
        <end position="540"/>
    </location>
</feature>
<feature type="region of interest" description="Disordered" evidence="1">
    <location>
        <begin position="1"/>
        <end position="27"/>
    </location>
</feature>
<organism evidence="2 3">
    <name type="scientific">Steinernema carpocapsae</name>
    <name type="common">Entomopathogenic nematode</name>
    <dbReference type="NCBI Taxonomy" id="34508"/>
    <lineage>
        <taxon>Eukaryota</taxon>
        <taxon>Metazoa</taxon>
        <taxon>Ecdysozoa</taxon>
        <taxon>Nematoda</taxon>
        <taxon>Chromadorea</taxon>
        <taxon>Rhabditida</taxon>
        <taxon>Tylenchina</taxon>
        <taxon>Panagrolaimomorpha</taxon>
        <taxon>Strongyloidoidea</taxon>
        <taxon>Steinernematidae</taxon>
        <taxon>Steinernema</taxon>
    </lineage>
</organism>
<dbReference type="AlphaFoldDB" id="A0A4U8UTZ5"/>
<dbReference type="Proteomes" id="UP000298663">
    <property type="component" value="Unassembled WGS sequence"/>
</dbReference>
<reference evidence="2 3" key="2">
    <citation type="journal article" date="2019" name="G3 (Bethesda)">
        <title>Hybrid Assembly of the Genome of the Entomopathogenic Nematode Steinernema carpocapsae Identifies the X-Chromosome.</title>
        <authorList>
            <person name="Serra L."/>
            <person name="Macchietto M."/>
            <person name="Macias-Munoz A."/>
            <person name="McGill C.J."/>
            <person name="Rodriguez I.M."/>
            <person name="Rodriguez B."/>
            <person name="Murad R."/>
            <person name="Mortazavi A."/>
        </authorList>
    </citation>
    <scope>NUCLEOTIDE SEQUENCE [LARGE SCALE GENOMIC DNA]</scope>
    <source>
        <strain evidence="2 3">ALL</strain>
    </source>
</reference>
<sequence>MYPQGSGPPFSSGGSSGTRTNPIQPPPVIGHLDALVKTLNDSTQRDDLKLKALQEISSSIDDVPNGPGFNSVVENMMRIFLKLFGDTTPQCVSENNTQMLRKLMLEMILRLSYTEAVKNCAKSLISTMIRCIITENEENVLIALKILSEHLKLRLPFVGEITNLMSHFKMMYRDMVHHCGQGQMFLTRRQVLPQWNFEDNTLENTLQQCFCVTSVHVDSPEGSDGRQIYTLIPRGYQSVKVLGEVPSLIIQLCNMYKQQVLSDLGDLIQIIASYLASKIPAPIKEEQGFNKEVAEEFLNSQIRAFTFLAFYAKASPSGGNASDFFQNNSSQVINSMIALFESCPPEPILPRRELLVAARYFFNSEYQKNFVGMLPRLLNNNTLLGTGVTVNECLRISVVQMLCDLCHHLRNQLTFEVLVNVVYFFSLMLHTSQIFGHSQAMCCKGLMNLVEAFANLERNQNEPCRDIFLHMLDTFVRKFRFMAKHHVGPLLAKYSYSSRQRSRGVDGPAGESGAPEADEAAGSAAEGRRISAKRYAGGSR</sequence>
<name>A0A4U8UTZ5_STECR</name>
<dbReference type="EMBL" id="AZBU02000001">
    <property type="protein sequence ID" value="TMS35228.1"/>
    <property type="molecule type" value="Genomic_DNA"/>
</dbReference>